<name>A0A7X2T2Z0_9CLOT</name>
<organism evidence="1 2">
    <name type="scientific">Inconstantimicrobium porci</name>
    <dbReference type="NCBI Taxonomy" id="2652291"/>
    <lineage>
        <taxon>Bacteria</taxon>
        <taxon>Bacillati</taxon>
        <taxon>Bacillota</taxon>
        <taxon>Clostridia</taxon>
        <taxon>Eubacteriales</taxon>
        <taxon>Clostridiaceae</taxon>
        <taxon>Inconstantimicrobium</taxon>
    </lineage>
</organism>
<protein>
    <submittedName>
        <fullName evidence="1">Aspartate dehydrogenase</fullName>
    </submittedName>
</protein>
<dbReference type="Proteomes" id="UP000460287">
    <property type="component" value="Unassembled WGS sequence"/>
</dbReference>
<reference evidence="1 2" key="1">
    <citation type="submission" date="2019-08" db="EMBL/GenBank/DDBJ databases">
        <title>In-depth cultivation of the pig gut microbiome towards novel bacterial diversity and tailored functional studies.</title>
        <authorList>
            <person name="Wylensek D."/>
            <person name="Hitch T.C.A."/>
            <person name="Clavel T."/>
        </authorList>
    </citation>
    <scope>NUCLEOTIDE SEQUENCE [LARGE SCALE GENOMIC DNA]</scope>
    <source>
        <strain evidence="1 2">WCA-383-APC-5B</strain>
    </source>
</reference>
<evidence type="ECO:0000313" key="2">
    <source>
        <dbReference type="Proteomes" id="UP000460287"/>
    </source>
</evidence>
<keyword evidence="2" id="KW-1185">Reference proteome</keyword>
<dbReference type="EMBL" id="VULX01000032">
    <property type="protein sequence ID" value="MSR92463.1"/>
    <property type="molecule type" value="Genomic_DNA"/>
</dbReference>
<comment type="caution">
    <text evidence="1">The sequence shown here is derived from an EMBL/GenBank/DDBJ whole genome shotgun (WGS) entry which is preliminary data.</text>
</comment>
<gene>
    <name evidence="1" type="ORF">FYJ33_13950</name>
</gene>
<dbReference type="RefSeq" id="WP_154532386.1">
    <property type="nucleotide sequence ID" value="NZ_JAQXTV010000182.1"/>
</dbReference>
<proteinExistence type="predicted"/>
<sequence>MFGKKKKIQPKSYDKVNKIPILKCSVCTGEKVAGFKDINTNNFEDVMLIKGKEDLEEFAAMYGLNADQIKKEY</sequence>
<dbReference type="AlphaFoldDB" id="A0A7X2T2Z0"/>
<accession>A0A7X2T2Z0</accession>
<evidence type="ECO:0000313" key="1">
    <source>
        <dbReference type="EMBL" id="MSR92463.1"/>
    </source>
</evidence>